<comment type="caution">
    <text evidence="2">The sequence shown here is derived from an EMBL/GenBank/DDBJ whole genome shotgun (WGS) entry which is preliminary data.</text>
</comment>
<protein>
    <submittedName>
        <fullName evidence="2">Uncharacterized protein</fullName>
    </submittedName>
</protein>
<feature type="non-terminal residue" evidence="2">
    <location>
        <position position="51"/>
    </location>
</feature>
<dbReference type="Proteomes" id="UP001195483">
    <property type="component" value="Unassembled WGS sequence"/>
</dbReference>
<reference evidence="2" key="3">
    <citation type="submission" date="2023-05" db="EMBL/GenBank/DDBJ databases">
        <authorList>
            <person name="Smith C.H."/>
        </authorList>
    </citation>
    <scope>NUCLEOTIDE SEQUENCE</scope>
    <source>
        <strain evidence="2">CHS0354</strain>
        <tissue evidence="2">Mantle</tissue>
    </source>
</reference>
<accession>A0AAE0SDX8</accession>
<reference evidence="2" key="1">
    <citation type="journal article" date="2021" name="Genome Biol. Evol.">
        <title>A High-Quality Reference Genome for a Parasitic Bivalve with Doubly Uniparental Inheritance (Bivalvia: Unionida).</title>
        <authorList>
            <person name="Smith C.H."/>
        </authorList>
    </citation>
    <scope>NUCLEOTIDE SEQUENCE</scope>
    <source>
        <strain evidence="2">CHS0354</strain>
    </source>
</reference>
<reference evidence="2" key="2">
    <citation type="journal article" date="2021" name="Genome Biol. Evol.">
        <title>Developing a high-quality reference genome for a parasitic bivalve with doubly uniparental inheritance (Bivalvia: Unionida).</title>
        <authorList>
            <person name="Smith C.H."/>
        </authorList>
    </citation>
    <scope>NUCLEOTIDE SEQUENCE</scope>
    <source>
        <strain evidence="2">CHS0354</strain>
        <tissue evidence="2">Mantle</tissue>
    </source>
</reference>
<gene>
    <name evidence="2" type="ORF">CHS0354_041207</name>
</gene>
<evidence type="ECO:0000313" key="2">
    <source>
        <dbReference type="EMBL" id="KAK3590151.1"/>
    </source>
</evidence>
<feature type="compositionally biased region" description="Basic residues" evidence="1">
    <location>
        <begin position="34"/>
        <end position="51"/>
    </location>
</feature>
<name>A0AAE0SDX8_9BIVA</name>
<evidence type="ECO:0000313" key="3">
    <source>
        <dbReference type="Proteomes" id="UP001195483"/>
    </source>
</evidence>
<organism evidence="2 3">
    <name type="scientific">Potamilus streckersoni</name>
    <dbReference type="NCBI Taxonomy" id="2493646"/>
    <lineage>
        <taxon>Eukaryota</taxon>
        <taxon>Metazoa</taxon>
        <taxon>Spiralia</taxon>
        <taxon>Lophotrochozoa</taxon>
        <taxon>Mollusca</taxon>
        <taxon>Bivalvia</taxon>
        <taxon>Autobranchia</taxon>
        <taxon>Heteroconchia</taxon>
        <taxon>Palaeoheterodonta</taxon>
        <taxon>Unionida</taxon>
        <taxon>Unionoidea</taxon>
        <taxon>Unionidae</taxon>
        <taxon>Ambleminae</taxon>
        <taxon>Lampsilini</taxon>
        <taxon>Potamilus</taxon>
    </lineage>
</organism>
<dbReference type="EMBL" id="JAEAOA010002345">
    <property type="protein sequence ID" value="KAK3590151.1"/>
    <property type="molecule type" value="Genomic_DNA"/>
</dbReference>
<evidence type="ECO:0000256" key="1">
    <source>
        <dbReference type="SAM" id="MobiDB-lite"/>
    </source>
</evidence>
<keyword evidence="3" id="KW-1185">Reference proteome</keyword>
<feature type="compositionally biased region" description="Polar residues" evidence="1">
    <location>
        <begin position="1"/>
        <end position="27"/>
    </location>
</feature>
<sequence length="51" mass="5840">MKHITDTTLHGRTRKGPSSTSQTQRYTEGQGKVHQAHQRHNSIVKNKKRST</sequence>
<feature type="region of interest" description="Disordered" evidence="1">
    <location>
        <begin position="1"/>
        <end position="51"/>
    </location>
</feature>
<proteinExistence type="predicted"/>
<dbReference type="AlphaFoldDB" id="A0AAE0SDX8"/>